<dbReference type="EMBL" id="JBHUOL010000022">
    <property type="protein sequence ID" value="MFD2909859.1"/>
    <property type="molecule type" value="Genomic_DNA"/>
</dbReference>
<evidence type="ECO:0000256" key="1">
    <source>
        <dbReference type="SAM" id="Phobius"/>
    </source>
</evidence>
<feature type="transmembrane region" description="Helical" evidence="1">
    <location>
        <begin position="7"/>
        <end position="32"/>
    </location>
</feature>
<dbReference type="RefSeq" id="WP_379808784.1">
    <property type="nucleotide sequence ID" value="NZ_JBHUOL010000022.1"/>
</dbReference>
<name>A0ABW5ZAD9_9FLAO</name>
<keyword evidence="1" id="KW-1133">Transmembrane helix</keyword>
<evidence type="ECO:0000313" key="2">
    <source>
        <dbReference type="EMBL" id="MFD2909859.1"/>
    </source>
</evidence>
<protein>
    <recommendedName>
        <fullName evidence="4">Lipoprotein</fullName>
    </recommendedName>
</protein>
<evidence type="ECO:0008006" key="4">
    <source>
        <dbReference type="Google" id="ProtNLM"/>
    </source>
</evidence>
<keyword evidence="1" id="KW-0472">Membrane</keyword>
<reference evidence="3" key="1">
    <citation type="journal article" date="2019" name="Int. J. Syst. Evol. Microbiol.">
        <title>The Global Catalogue of Microorganisms (GCM) 10K type strain sequencing project: providing services to taxonomists for standard genome sequencing and annotation.</title>
        <authorList>
            <consortium name="The Broad Institute Genomics Platform"/>
            <consortium name="The Broad Institute Genome Sequencing Center for Infectious Disease"/>
            <person name="Wu L."/>
            <person name="Ma J."/>
        </authorList>
    </citation>
    <scope>NUCLEOTIDE SEQUENCE [LARGE SCALE GENOMIC DNA]</scope>
    <source>
        <strain evidence="3">KCTC 52644</strain>
    </source>
</reference>
<keyword evidence="3" id="KW-1185">Reference proteome</keyword>
<comment type="caution">
    <text evidence="2">The sequence shown here is derived from an EMBL/GenBank/DDBJ whole genome shotgun (WGS) entry which is preliminary data.</text>
</comment>
<proteinExistence type="predicted"/>
<sequence length="140" mass="16520">MSKTKQATLFISIILLISWLFYKFGFLIVLSLTAPTQEEIDRNEINLFNEIRQELNIKEIERAPRYNIAEAQDTISYDLFLKDIDCEKYKDSLEEIAITIATRANNRISLNKNVYKIEIVFQCEKTPPISLKYKFFRNDL</sequence>
<keyword evidence="1" id="KW-0812">Transmembrane</keyword>
<evidence type="ECO:0000313" key="3">
    <source>
        <dbReference type="Proteomes" id="UP001597549"/>
    </source>
</evidence>
<accession>A0ABW5ZAD9</accession>
<gene>
    <name evidence="2" type="ORF">ACFSX9_14060</name>
</gene>
<organism evidence="2 3">
    <name type="scientific">Flavobacterium ardleyense</name>
    <dbReference type="NCBI Taxonomy" id="2038737"/>
    <lineage>
        <taxon>Bacteria</taxon>
        <taxon>Pseudomonadati</taxon>
        <taxon>Bacteroidota</taxon>
        <taxon>Flavobacteriia</taxon>
        <taxon>Flavobacteriales</taxon>
        <taxon>Flavobacteriaceae</taxon>
        <taxon>Flavobacterium</taxon>
    </lineage>
</organism>
<dbReference type="Proteomes" id="UP001597549">
    <property type="component" value="Unassembled WGS sequence"/>
</dbReference>